<dbReference type="InterPro" id="IPR000195">
    <property type="entry name" value="Rab-GAP-TBC_dom"/>
</dbReference>
<accession>A0AAF0J9D8</accession>
<evidence type="ECO:0000256" key="1">
    <source>
        <dbReference type="SAM" id="MobiDB-lite"/>
    </source>
</evidence>
<feature type="region of interest" description="Disordered" evidence="1">
    <location>
        <begin position="157"/>
        <end position="184"/>
    </location>
</feature>
<dbReference type="SUPFAM" id="SSF47923">
    <property type="entry name" value="Ypt/Rab-GAP domain of gyp1p"/>
    <property type="match status" value="2"/>
</dbReference>
<dbReference type="AlphaFoldDB" id="A0AAF0J9D8"/>
<dbReference type="PANTHER" id="PTHR47219">
    <property type="entry name" value="RAB GTPASE-ACTIVATING PROTEIN 1-LIKE"/>
    <property type="match status" value="1"/>
</dbReference>
<dbReference type="Gene3D" id="1.10.8.270">
    <property type="entry name" value="putative rabgap domain of human tbc1 domain family member 14 like domains"/>
    <property type="match status" value="1"/>
</dbReference>
<feature type="domain" description="Rab-GAP TBC" evidence="2">
    <location>
        <begin position="296"/>
        <end position="483"/>
    </location>
</feature>
<evidence type="ECO:0000313" key="3">
    <source>
        <dbReference type="EMBL" id="WFD38025.1"/>
    </source>
</evidence>
<gene>
    <name evidence="3" type="ORF">MJAP1_000973</name>
</gene>
<dbReference type="InterPro" id="IPR035969">
    <property type="entry name" value="Rab-GAP_TBC_sf"/>
</dbReference>
<proteinExistence type="predicted"/>
<dbReference type="GeneID" id="85224622"/>
<name>A0AAF0J9D8_9BASI</name>
<feature type="compositionally biased region" description="Basic and acidic residues" evidence="1">
    <location>
        <begin position="23"/>
        <end position="42"/>
    </location>
</feature>
<feature type="region of interest" description="Disordered" evidence="1">
    <location>
        <begin position="1"/>
        <end position="43"/>
    </location>
</feature>
<dbReference type="GO" id="GO:0031267">
    <property type="term" value="F:small GTPase binding"/>
    <property type="evidence" value="ECO:0007669"/>
    <property type="project" value="TreeGrafter"/>
</dbReference>
<keyword evidence="4" id="KW-1185">Reference proteome</keyword>
<evidence type="ECO:0000259" key="2">
    <source>
        <dbReference type="PROSITE" id="PS50086"/>
    </source>
</evidence>
<dbReference type="PANTHER" id="PTHR47219:SF20">
    <property type="entry name" value="TBC1 DOMAIN FAMILY MEMBER 2B"/>
    <property type="match status" value="1"/>
</dbReference>
<sequence length="558" mass="61166">MSHARRALTASHPLLSEGGWEGDVPKAQEGASKDAFLEGRSEESEDAALGVLESILGDDAKAWRVLRTLPHAEEDAREAVDTLAKIVYALVEQVQGPRAPSADHLPTSLQEAMRDEWDLGQGTSAQSSPKVDSLASEPIEQDAVAWLASLANQHTLDTSTTNTTQSAPIEDEAPVSDDESLASSESALPFAPVVELAHMVPASARPPPQLPRQDDLQVDRYGFVYEAETGTAMPDLDAYDANQADRKNVWDEYLAQHTAGADDHWQALFLYLRRLDQSTASGRHAWRQFQRLCHDGIPMLYRPAVWSNCVRAHELAEPGRYSELVESASHATLDRQICLDVRRTMPTNLFFGGQGPGVRKLQRLLEAHSMYKPTQGYCQGMNNLAAILLLTYTHEEDAFWAMAGLIETTLPPNFYASDMLVPRADQRVLLSYVRSGLPRVYAHVQALHVELAAVTYAWFLSLFTACLPTATLFRVWDMLLVDGSTALFRVAYAILARAAPALLAAASASAVYDVLRETAAHATDAEALVQACVGLRASIRAADIASRRTRILTRTSPI</sequence>
<protein>
    <recommendedName>
        <fullName evidence="2">Rab-GAP TBC domain-containing protein</fullName>
    </recommendedName>
</protein>
<dbReference type="Pfam" id="PF00566">
    <property type="entry name" value="RabGAP-TBC"/>
    <property type="match status" value="1"/>
</dbReference>
<dbReference type="FunFam" id="1.10.8.270:FF:000026">
    <property type="entry name" value="TBC (Tre-2/Bub2/Cdc16) domain family"/>
    <property type="match status" value="1"/>
</dbReference>
<feature type="compositionally biased region" description="Acidic residues" evidence="1">
    <location>
        <begin position="169"/>
        <end position="180"/>
    </location>
</feature>
<dbReference type="SMART" id="SM00164">
    <property type="entry name" value="TBC"/>
    <property type="match status" value="1"/>
</dbReference>
<dbReference type="RefSeq" id="XP_060120922.1">
    <property type="nucleotide sequence ID" value="XM_060264939.1"/>
</dbReference>
<dbReference type="InterPro" id="IPR050302">
    <property type="entry name" value="Rab_GAP_TBC_domain"/>
</dbReference>
<dbReference type="Gene3D" id="1.10.472.80">
    <property type="entry name" value="Ypt/Rab-GAP domain of gyp1p, domain 3"/>
    <property type="match status" value="1"/>
</dbReference>
<organism evidence="3 4">
    <name type="scientific">Malassezia japonica</name>
    <dbReference type="NCBI Taxonomy" id="223818"/>
    <lineage>
        <taxon>Eukaryota</taxon>
        <taxon>Fungi</taxon>
        <taxon>Dikarya</taxon>
        <taxon>Basidiomycota</taxon>
        <taxon>Ustilaginomycotina</taxon>
        <taxon>Malasseziomycetes</taxon>
        <taxon>Malasseziales</taxon>
        <taxon>Malasseziaceae</taxon>
        <taxon>Malassezia</taxon>
    </lineage>
</organism>
<dbReference type="EMBL" id="CP119958">
    <property type="protein sequence ID" value="WFD38025.1"/>
    <property type="molecule type" value="Genomic_DNA"/>
</dbReference>
<evidence type="ECO:0000313" key="4">
    <source>
        <dbReference type="Proteomes" id="UP001217754"/>
    </source>
</evidence>
<dbReference type="Proteomes" id="UP001217754">
    <property type="component" value="Chromosome 1"/>
</dbReference>
<reference evidence="3" key="1">
    <citation type="submission" date="2023-03" db="EMBL/GenBank/DDBJ databases">
        <title>Mating type loci evolution in Malassezia.</title>
        <authorList>
            <person name="Coelho M.A."/>
        </authorList>
    </citation>
    <scope>NUCLEOTIDE SEQUENCE</scope>
    <source>
        <strain evidence="3">CBS 9431</strain>
    </source>
</reference>
<dbReference type="PROSITE" id="PS50086">
    <property type="entry name" value="TBC_RABGAP"/>
    <property type="match status" value="1"/>
</dbReference>
<dbReference type="GO" id="GO:0005096">
    <property type="term" value="F:GTPase activator activity"/>
    <property type="evidence" value="ECO:0007669"/>
    <property type="project" value="TreeGrafter"/>
</dbReference>